<accession>I4EXG0</accession>
<evidence type="ECO:0000313" key="2">
    <source>
        <dbReference type="Proteomes" id="UP000006461"/>
    </source>
</evidence>
<reference evidence="1 2" key="1">
    <citation type="journal article" date="2012" name="J. Bacteriol.">
        <title>Genome Sequence of Radiation-Resistant Modestobacter marinus Strain BC501, a Representative Actinobacterium That Thrives on Calcareous Stone Surfaces.</title>
        <authorList>
            <person name="Normand P."/>
            <person name="Gury J."/>
            <person name="Pujic P."/>
            <person name="Chouaia B."/>
            <person name="Crotti E."/>
            <person name="Brusetti L."/>
            <person name="Daffonchio D."/>
            <person name="Vacherie B."/>
            <person name="Barbe V."/>
            <person name="Medigue C."/>
            <person name="Calteau A."/>
            <person name="Ghodhbane-Gtari F."/>
            <person name="Essoussi I."/>
            <person name="Nouioui I."/>
            <person name="Abbassi-Ghozzi I."/>
            <person name="Gtari M."/>
        </authorList>
    </citation>
    <scope>NUCLEOTIDE SEQUENCE [LARGE SCALE GENOMIC DNA]</scope>
    <source>
        <strain evidence="2">BC 501</strain>
    </source>
</reference>
<organism evidence="1 2">
    <name type="scientific">Modestobacter italicus (strain DSM 44449 / CECT 9708 / BC 501)</name>
    <dbReference type="NCBI Taxonomy" id="2732864"/>
    <lineage>
        <taxon>Bacteria</taxon>
        <taxon>Bacillati</taxon>
        <taxon>Actinomycetota</taxon>
        <taxon>Actinomycetes</taxon>
        <taxon>Geodermatophilales</taxon>
        <taxon>Geodermatophilaceae</taxon>
        <taxon>Modestobacter</taxon>
    </lineage>
</organism>
<sequence length="36" mass="3978">MFIEVTGRVVVSQAVGPPIPRAPPGRPQYVTLTEWQ</sequence>
<dbReference type="KEGG" id="mmar:MODMU_2644"/>
<proteinExistence type="predicted"/>
<keyword evidence="2" id="KW-1185">Reference proteome</keyword>
<dbReference type="HOGENOM" id="CLU_3357114_0_0_11"/>
<name>I4EXG0_MODI5</name>
<gene>
    <name evidence="1" type="ordered locus">MODMU_2644</name>
</gene>
<dbReference type="EMBL" id="FO203431">
    <property type="protein sequence ID" value="CCH88073.1"/>
    <property type="molecule type" value="Genomic_DNA"/>
</dbReference>
<dbReference type="AlphaFoldDB" id="I4EXG0"/>
<dbReference type="Proteomes" id="UP000006461">
    <property type="component" value="Chromosome"/>
</dbReference>
<evidence type="ECO:0000313" key="1">
    <source>
        <dbReference type="EMBL" id="CCH88073.1"/>
    </source>
</evidence>
<protein>
    <submittedName>
        <fullName evidence="1">Uncharacterized protein</fullName>
    </submittedName>
</protein>